<dbReference type="Pfam" id="PF02585">
    <property type="entry name" value="PIG-L"/>
    <property type="match status" value="1"/>
</dbReference>
<sequence length="224" mass="26238">MTKNILIVSPHPDDETLGAGGIIIKHKEEGTRDATRIYWCNITNVKVEYGFSEEDVKRRNEEIKQVISMYGFNGFFNFELKPSSLTDNEIPILIENFSKVINKVKPNILYIPFFNDPHSDHRVVFKALYPFFKSFRYPFIKKILMMEIISETDNQFTNPFKPNVFVDISDYIEKKLQIISIYKSELGIHPFPRSLENIKNLAAYRGSQCNCKYAESFMLLKEIW</sequence>
<dbReference type="InterPro" id="IPR024078">
    <property type="entry name" value="LmbE-like_dom_sf"/>
</dbReference>
<proteinExistence type="predicted"/>
<protein>
    <submittedName>
        <fullName evidence="1">PIG-L family deacetylase</fullName>
    </submittedName>
</protein>
<organism evidence="1">
    <name type="scientific">hot springs metagenome</name>
    <dbReference type="NCBI Taxonomy" id="433727"/>
    <lineage>
        <taxon>unclassified sequences</taxon>
        <taxon>metagenomes</taxon>
        <taxon>ecological metagenomes</taxon>
    </lineage>
</organism>
<dbReference type="EMBL" id="BLAB01000001">
    <property type="protein sequence ID" value="GER94595.1"/>
    <property type="molecule type" value="Genomic_DNA"/>
</dbReference>
<accession>A0A5J4L2X5</accession>
<evidence type="ECO:0000313" key="1">
    <source>
        <dbReference type="EMBL" id="GER94595.1"/>
    </source>
</evidence>
<dbReference type="AlphaFoldDB" id="A0A5J4L2X5"/>
<dbReference type="Gene3D" id="3.40.50.10320">
    <property type="entry name" value="LmbE-like"/>
    <property type="match status" value="1"/>
</dbReference>
<name>A0A5J4L2X5_9ZZZZ</name>
<dbReference type="InterPro" id="IPR003737">
    <property type="entry name" value="GlcNAc_PI_deacetylase-related"/>
</dbReference>
<gene>
    <name evidence="1" type="ORF">A45J_2359</name>
</gene>
<dbReference type="SUPFAM" id="SSF102588">
    <property type="entry name" value="LmbE-like"/>
    <property type="match status" value="1"/>
</dbReference>
<reference evidence="1" key="1">
    <citation type="submission" date="2019-10" db="EMBL/GenBank/DDBJ databases">
        <title>Metagenomic sequencing of thiosulfate-disproportionating enrichment culture.</title>
        <authorList>
            <person name="Umezawa K."/>
            <person name="Kojima H."/>
            <person name="Fukui M."/>
        </authorList>
    </citation>
    <scope>NUCLEOTIDE SEQUENCE</scope>
    <source>
        <strain evidence="1">45J</strain>
    </source>
</reference>
<comment type="caution">
    <text evidence="1">The sequence shown here is derived from an EMBL/GenBank/DDBJ whole genome shotgun (WGS) entry which is preliminary data.</text>
</comment>